<evidence type="ECO:0000313" key="1">
    <source>
        <dbReference type="EMBL" id="KAA1071188.1"/>
    </source>
</evidence>
<organism evidence="1 4">
    <name type="scientific">Puccinia graminis f. sp. tritici</name>
    <dbReference type="NCBI Taxonomy" id="56615"/>
    <lineage>
        <taxon>Eukaryota</taxon>
        <taxon>Fungi</taxon>
        <taxon>Dikarya</taxon>
        <taxon>Basidiomycota</taxon>
        <taxon>Pucciniomycotina</taxon>
        <taxon>Pucciniomycetes</taxon>
        <taxon>Pucciniales</taxon>
        <taxon>Pucciniaceae</taxon>
        <taxon>Puccinia</taxon>
    </lineage>
</organism>
<dbReference type="Proteomes" id="UP000325313">
    <property type="component" value="Unassembled WGS sequence"/>
</dbReference>
<evidence type="ECO:0000313" key="2">
    <source>
        <dbReference type="EMBL" id="KAA1094375.1"/>
    </source>
</evidence>
<keyword evidence="3" id="KW-1185">Reference proteome</keyword>
<accession>A0A5B0M5A9</accession>
<evidence type="ECO:0000313" key="3">
    <source>
        <dbReference type="Proteomes" id="UP000324748"/>
    </source>
</evidence>
<evidence type="ECO:0000313" key="4">
    <source>
        <dbReference type="Proteomes" id="UP000325313"/>
    </source>
</evidence>
<gene>
    <name evidence="2" type="ORF">PGT21_019581</name>
    <name evidence="1" type="ORF">PGTUg99_011842</name>
</gene>
<reference evidence="3 4" key="1">
    <citation type="submission" date="2019-05" db="EMBL/GenBank/DDBJ databases">
        <title>Emergence of the Ug99 lineage of the wheat stem rust pathogen through somatic hybridization.</title>
        <authorList>
            <person name="Li F."/>
            <person name="Upadhyaya N.M."/>
            <person name="Sperschneider J."/>
            <person name="Matny O."/>
            <person name="Nguyen-Phuc H."/>
            <person name="Mago R."/>
            <person name="Raley C."/>
            <person name="Miller M.E."/>
            <person name="Silverstein K.A.T."/>
            <person name="Henningsen E."/>
            <person name="Hirsch C.D."/>
            <person name="Visser B."/>
            <person name="Pretorius Z.A."/>
            <person name="Steffenson B.J."/>
            <person name="Schwessinger B."/>
            <person name="Dodds P.N."/>
            <person name="Figueroa M."/>
        </authorList>
    </citation>
    <scope>NUCLEOTIDE SEQUENCE [LARGE SCALE GENOMIC DNA]</scope>
    <source>
        <strain evidence="2">21-0</strain>
        <strain evidence="1 4">Ug99</strain>
    </source>
</reference>
<name>A0A5B0M5A9_PUCGR</name>
<dbReference type="Proteomes" id="UP000324748">
    <property type="component" value="Unassembled WGS sequence"/>
</dbReference>
<dbReference type="AlphaFoldDB" id="A0A5B0M5A9"/>
<dbReference type="EMBL" id="VSWC01000079">
    <property type="protein sequence ID" value="KAA1094375.1"/>
    <property type="molecule type" value="Genomic_DNA"/>
</dbReference>
<proteinExistence type="predicted"/>
<sequence length="221" mass="25959">MDDRDGLVSSFVQILHSLKRNPLIFEIHSESIGVATGIIKHPESIPDLAHRIIWYKTRSHCPVKSIPTHPLLSLDDSHIHSFAFNAYSTKFTTTRPPDKHDALLHLPRFHLRCCCTRCTLRQHIITISQRGKRHRWQKVRRCPLRSPRYEAKHDGKLRILGWPKIRQLLRWRQYRQPELLHGRMLERPSFAHSVDIQALYYLCFVSTVKRLSSFSLFCSAL</sequence>
<comment type="caution">
    <text evidence="1">The sequence shown here is derived from an EMBL/GenBank/DDBJ whole genome shotgun (WGS) entry which is preliminary data.</text>
</comment>
<protein>
    <submittedName>
        <fullName evidence="1">Uncharacterized protein</fullName>
    </submittedName>
</protein>
<dbReference type="EMBL" id="VDEP01000479">
    <property type="protein sequence ID" value="KAA1071188.1"/>
    <property type="molecule type" value="Genomic_DNA"/>
</dbReference>